<evidence type="ECO:0000313" key="19">
    <source>
        <dbReference type="Proteomes" id="UP000243579"/>
    </source>
</evidence>
<sequence>MEAKLAPSSTPVTSDYTAAPATPVGKPDVYLPMKDSPKNADLKRTGSAVSLRASRRSTSRVRLSRLESMLPDETAAMLMPTRALYITAAVALLGCLQVGWCLMQLNYRPFNLDCQKDPIPEHACTMFPGHSENEWTLAISAWILGAAIGAMCSGAPADKFGRKRSLFLNALIIIVGGAVQAAATEVYLFSVGRFISGLASGAAINVANALITEISPTHMRGTLGTGIQIFIASGALLVTTCHYFVGFSYGWRFLMGFPIVMAVGQIFLLPFTAKSPVWLVAQGMSEEAAREIERLYVQPVDTKAILNAMVEAHEEEVKEQAEINAWQALLSKKYRKQLIISVVLCSAQQLCGITAIMYYSSTIFFDAGITDPRVGNTIVNIVRTGGILVAARIMDKVKRRTLLVTGLSAMAVAALGVVFSLLYASPAVSLISTTIFVGGFSLSIGPMAWMLTAEIFPDFLHAKAGGVGTMTTWIADLLVGLFYPSIADAGALGNYAFLLFVGLLVAYATFTYIMLPETSHKTSDEIQLLFNPLPVTSPKATVELDPYASID</sequence>
<comment type="similarity">
    <text evidence="14">Belongs to the major facilitator superfamily. Sugar transporter (TC 2.A.1.1) family.</text>
</comment>
<evidence type="ECO:0000256" key="1">
    <source>
        <dbReference type="ARBA" id="ARBA00004141"/>
    </source>
</evidence>
<dbReference type="STRING" id="1202772.A0A1V9YX29"/>
<dbReference type="Proteomes" id="UP000243579">
    <property type="component" value="Unassembled WGS sequence"/>
</dbReference>
<feature type="region of interest" description="Disordered" evidence="15">
    <location>
        <begin position="1"/>
        <end position="49"/>
    </location>
</feature>
<evidence type="ECO:0000313" key="18">
    <source>
        <dbReference type="EMBL" id="OQR90252.1"/>
    </source>
</evidence>
<proteinExistence type="inferred from homology"/>
<feature type="transmembrane region" description="Helical" evidence="16">
    <location>
        <begin position="166"/>
        <end position="188"/>
    </location>
</feature>
<feature type="domain" description="Major facilitator superfamily (MFS) profile" evidence="17">
    <location>
        <begin position="87"/>
        <end position="519"/>
    </location>
</feature>
<dbReference type="GO" id="GO:0015149">
    <property type="term" value="F:hexose transmembrane transporter activity"/>
    <property type="evidence" value="ECO:0007669"/>
    <property type="project" value="TreeGrafter"/>
</dbReference>
<dbReference type="InterPro" id="IPR005828">
    <property type="entry name" value="MFS_sugar_transport-like"/>
</dbReference>
<feature type="transmembrane region" description="Helical" evidence="16">
    <location>
        <begin position="194"/>
        <end position="211"/>
    </location>
</feature>
<evidence type="ECO:0000256" key="5">
    <source>
        <dbReference type="ARBA" id="ARBA00022989"/>
    </source>
</evidence>
<comment type="caution">
    <text evidence="18">The sequence shown here is derived from an EMBL/GenBank/DDBJ whole genome shotgun (WGS) entry which is preliminary data.</text>
</comment>
<feature type="transmembrane region" description="Helical" evidence="16">
    <location>
        <begin position="401"/>
        <end position="424"/>
    </location>
</feature>
<dbReference type="InterPro" id="IPR005829">
    <property type="entry name" value="Sugar_transporter_CS"/>
</dbReference>
<dbReference type="PANTHER" id="PTHR23503:SF8">
    <property type="entry name" value="FACILITATED GLUCOSE TRANSPORTER PROTEIN 1"/>
    <property type="match status" value="1"/>
</dbReference>
<reference evidence="18 19" key="1">
    <citation type="journal article" date="2014" name="Genome Biol. Evol.">
        <title>The secreted proteins of Achlya hypogyna and Thraustotheca clavata identify the ancestral oomycete secretome and reveal gene acquisitions by horizontal gene transfer.</title>
        <authorList>
            <person name="Misner I."/>
            <person name="Blouin N."/>
            <person name="Leonard G."/>
            <person name="Richards T.A."/>
            <person name="Lane C.E."/>
        </authorList>
    </citation>
    <scope>NUCLEOTIDE SEQUENCE [LARGE SCALE GENOMIC DNA]</scope>
    <source>
        <strain evidence="18 19">ATCC 48635</strain>
    </source>
</reference>
<keyword evidence="5 16" id="KW-1133">Transmembrane helix</keyword>
<dbReference type="AlphaFoldDB" id="A0A1V9YX29"/>
<dbReference type="Pfam" id="PF00083">
    <property type="entry name" value="Sugar_tr"/>
    <property type="match status" value="1"/>
</dbReference>
<dbReference type="PROSITE" id="PS00217">
    <property type="entry name" value="SUGAR_TRANSPORT_2"/>
    <property type="match status" value="1"/>
</dbReference>
<dbReference type="OrthoDB" id="124997at2759"/>
<feature type="transmembrane region" description="Helical" evidence="16">
    <location>
        <begin position="495"/>
        <end position="515"/>
    </location>
</feature>
<comment type="catalytic activity">
    <reaction evidence="10">
        <text>D-mannose(out) = D-mannose(in)</text>
        <dbReference type="Rhea" id="RHEA:78391"/>
        <dbReference type="ChEBI" id="CHEBI:4208"/>
    </reaction>
    <physiologicalReaction direction="left-to-right" evidence="10">
        <dbReference type="Rhea" id="RHEA:78392"/>
    </physiologicalReaction>
</comment>
<dbReference type="PROSITE" id="PS00216">
    <property type="entry name" value="SUGAR_TRANSPORT_1"/>
    <property type="match status" value="1"/>
</dbReference>
<organism evidence="18 19">
    <name type="scientific">Achlya hypogyna</name>
    <name type="common">Oomycete</name>
    <name type="synonym">Protoachlya hypogyna</name>
    <dbReference type="NCBI Taxonomy" id="1202772"/>
    <lineage>
        <taxon>Eukaryota</taxon>
        <taxon>Sar</taxon>
        <taxon>Stramenopiles</taxon>
        <taxon>Oomycota</taxon>
        <taxon>Saprolegniomycetes</taxon>
        <taxon>Saprolegniales</taxon>
        <taxon>Achlyaceae</taxon>
        <taxon>Achlya</taxon>
    </lineage>
</organism>
<evidence type="ECO:0000256" key="9">
    <source>
        <dbReference type="ARBA" id="ARBA00044656"/>
    </source>
</evidence>
<keyword evidence="19" id="KW-1185">Reference proteome</keyword>
<keyword evidence="3 14" id="KW-0813">Transport</keyword>
<comment type="catalytic activity">
    <reaction evidence="8">
        <text>D-glucose(out) = D-glucose(in)</text>
        <dbReference type="Rhea" id="RHEA:60376"/>
        <dbReference type="ChEBI" id="CHEBI:4167"/>
    </reaction>
    <physiologicalReaction direction="left-to-right" evidence="8">
        <dbReference type="Rhea" id="RHEA:60377"/>
    </physiologicalReaction>
</comment>
<evidence type="ECO:0000256" key="16">
    <source>
        <dbReference type="SAM" id="Phobius"/>
    </source>
</evidence>
<dbReference type="EMBL" id="JNBR01000649">
    <property type="protein sequence ID" value="OQR90252.1"/>
    <property type="molecule type" value="Genomic_DNA"/>
</dbReference>
<dbReference type="NCBIfam" id="TIGR00879">
    <property type="entry name" value="SP"/>
    <property type="match status" value="1"/>
</dbReference>
<dbReference type="GO" id="GO:0016020">
    <property type="term" value="C:membrane"/>
    <property type="evidence" value="ECO:0007669"/>
    <property type="project" value="UniProtKB-SubCell"/>
</dbReference>
<accession>A0A1V9YX29</accession>
<evidence type="ECO:0000256" key="14">
    <source>
        <dbReference type="RuleBase" id="RU003346"/>
    </source>
</evidence>
<feature type="compositionally biased region" description="Polar residues" evidence="15">
    <location>
        <begin position="7"/>
        <end position="16"/>
    </location>
</feature>
<feature type="compositionally biased region" description="Basic and acidic residues" evidence="15">
    <location>
        <begin position="35"/>
        <end position="44"/>
    </location>
</feature>
<evidence type="ECO:0000259" key="17">
    <source>
        <dbReference type="PROSITE" id="PS50850"/>
    </source>
</evidence>
<dbReference type="PANTHER" id="PTHR23503">
    <property type="entry name" value="SOLUTE CARRIER FAMILY 2"/>
    <property type="match status" value="1"/>
</dbReference>
<dbReference type="InterPro" id="IPR045263">
    <property type="entry name" value="GLUT"/>
</dbReference>
<evidence type="ECO:0000256" key="8">
    <source>
        <dbReference type="ARBA" id="ARBA00044648"/>
    </source>
</evidence>
<comment type="subunit">
    <text evidence="2">Homodimer.</text>
</comment>
<name>A0A1V9YX29_ACHHY</name>
<feature type="transmembrane region" description="Helical" evidence="16">
    <location>
        <begin position="83"/>
        <end position="105"/>
    </location>
</feature>
<dbReference type="PRINTS" id="PR00171">
    <property type="entry name" value="SUGRTRNSPORT"/>
</dbReference>
<keyword evidence="6 16" id="KW-0472">Membrane</keyword>
<evidence type="ECO:0000256" key="4">
    <source>
        <dbReference type="ARBA" id="ARBA00022692"/>
    </source>
</evidence>
<comment type="catalytic activity">
    <reaction evidence="11">
        <text>D-glucosamine(out) = D-glucosamine(in)</text>
        <dbReference type="Rhea" id="RHEA:78423"/>
        <dbReference type="ChEBI" id="CHEBI:58723"/>
    </reaction>
    <physiologicalReaction direction="left-to-right" evidence="11">
        <dbReference type="Rhea" id="RHEA:78424"/>
    </physiologicalReaction>
</comment>
<evidence type="ECO:0000256" key="12">
    <source>
        <dbReference type="ARBA" id="ARBA00044710"/>
    </source>
</evidence>
<comment type="subcellular location">
    <subcellularLocation>
        <location evidence="1">Membrane</location>
        <topology evidence="1">Multi-pass membrane protein</topology>
    </subcellularLocation>
</comment>
<dbReference type="Gene3D" id="1.20.1250.20">
    <property type="entry name" value="MFS general substrate transporter like domains"/>
    <property type="match status" value="1"/>
</dbReference>
<comment type="catalytic activity">
    <reaction evidence="9">
        <text>D-xylose(out) = D-xylose(in)</text>
        <dbReference type="Rhea" id="RHEA:78427"/>
        <dbReference type="ChEBI" id="CHEBI:53455"/>
    </reaction>
    <physiologicalReaction direction="left-to-right" evidence="9">
        <dbReference type="Rhea" id="RHEA:78428"/>
    </physiologicalReaction>
</comment>
<keyword evidence="18" id="KW-0762">Sugar transport</keyword>
<feature type="transmembrane region" description="Helical" evidence="16">
    <location>
        <begin position="464"/>
        <end position="483"/>
    </location>
</feature>
<evidence type="ECO:0000256" key="13">
    <source>
        <dbReference type="ARBA" id="ARBA00044780"/>
    </source>
</evidence>
<dbReference type="SUPFAM" id="SSF103473">
    <property type="entry name" value="MFS general substrate transporter"/>
    <property type="match status" value="1"/>
</dbReference>
<keyword evidence="4 16" id="KW-0812">Transmembrane</keyword>
<feature type="transmembrane region" description="Helical" evidence="16">
    <location>
        <begin position="430"/>
        <end position="452"/>
    </location>
</feature>
<gene>
    <name evidence="18" type="ORF">ACHHYP_05682</name>
</gene>
<evidence type="ECO:0000256" key="7">
    <source>
        <dbReference type="ARBA" id="ARBA00044637"/>
    </source>
</evidence>
<comment type="catalytic activity">
    <reaction evidence="7">
        <text>D-galactose(in) = D-galactose(out)</text>
        <dbReference type="Rhea" id="RHEA:34915"/>
        <dbReference type="ChEBI" id="CHEBI:4139"/>
    </reaction>
    <physiologicalReaction direction="right-to-left" evidence="7">
        <dbReference type="Rhea" id="RHEA:34917"/>
    </physiologicalReaction>
</comment>
<comment type="catalytic activity">
    <reaction evidence="12">
        <text>D-fructose(out) = D-fructose(in)</text>
        <dbReference type="Rhea" id="RHEA:60372"/>
        <dbReference type="ChEBI" id="CHEBI:37721"/>
    </reaction>
    <physiologicalReaction direction="left-to-right" evidence="12">
        <dbReference type="Rhea" id="RHEA:60373"/>
    </physiologicalReaction>
</comment>
<evidence type="ECO:0000256" key="3">
    <source>
        <dbReference type="ARBA" id="ARBA00022448"/>
    </source>
</evidence>
<dbReference type="InterPro" id="IPR036259">
    <property type="entry name" value="MFS_trans_sf"/>
</dbReference>
<evidence type="ECO:0000256" key="6">
    <source>
        <dbReference type="ARBA" id="ARBA00023136"/>
    </source>
</evidence>
<evidence type="ECO:0000256" key="15">
    <source>
        <dbReference type="SAM" id="MobiDB-lite"/>
    </source>
</evidence>
<feature type="transmembrane region" description="Helical" evidence="16">
    <location>
        <begin position="338"/>
        <end position="359"/>
    </location>
</feature>
<dbReference type="InterPro" id="IPR020846">
    <property type="entry name" value="MFS_dom"/>
</dbReference>
<feature type="transmembrane region" description="Helical" evidence="16">
    <location>
        <begin position="135"/>
        <end position="154"/>
    </location>
</feature>
<dbReference type="InterPro" id="IPR003663">
    <property type="entry name" value="Sugar/inositol_transpt"/>
</dbReference>
<evidence type="ECO:0000256" key="11">
    <source>
        <dbReference type="ARBA" id="ARBA00044668"/>
    </source>
</evidence>
<feature type="transmembrane region" description="Helical" evidence="16">
    <location>
        <begin position="251"/>
        <end position="271"/>
    </location>
</feature>
<dbReference type="PROSITE" id="PS50850">
    <property type="entry name" value="MFS"/>
    <property type="match status" value="1"/>
</dbReference>
<feature type="transmembrane region" description="Helical" evidence="16">
    <location>
        <begin position="223"/>
        <end position="245"/>
    </location>
</feature>
<protein>
    <recommendedName>
        <fullName evidence="13">Hexose transporter 1</fullName>
    </recommendedName>
</protein>
<evidence type="ECO:0000256" key="2">
    <source>
        <dbReference type="ARBA" id="ARBA00011738"/>
    </source>
</evidence>
<evidence type="ECO:0000256" key="10">
    <source>
        <dbReference type="ARBA" id="ARBA00044662"/>
    </source>
</evidence>